<dbReference type="PANTHER" id="PTHR43364">
    <property type="entry name" value="NADH-SPECIFIC METHYLGLYOXAL REDUCTASE-RELATED"/>
    <property type="match status" value="1"/>
</dbReference>
<dbReference type="InterPro" id="IPR023210">
    <property type="entry name" value="NADP_OxRdtase_dom"/>
</dbReference>
<feature type="region of interest" description="Disordered" evidence="2">
    <location>
        <begin position="310"/>
        <end position="330"/>
    </location>
</feature>
<reference evidence="4 5" key="2">
    <citation type="journal article" date="2011" name="Stand. Genomic Sci.">
        <title>Complete genome sequence of Truepera radiovictrix type strain (RQ-24).</title>
        <authorList>
            <person name="Ivanova N."/>
            <person name="Rohde C."/>
            <person name="Munk C."/>
            <person name="Nolan M."/>
            <person name="Lucas S."/>
            <person name="Del Rio T.G."/>
            <person name="Tice H."/>
            <person name="Deshpande S."/>
            <person name="Cheng J.F."/>
            <person name="Tapia R."/>
            <person name="Han C."/>
            <person name="Goodwin L."/>
            <person name="Pitluck S."/>
            <person name="Liolios K."/>
            <person name="Mavromatis K."/>
            <person name="Mikhailova N."/>
            <person name="Pati A."/>
            <person name="Chen A."/>
            <person name="Palaniappan K."/>
            <person name="Land M."/>
            <person name="Hauser L."/>
            <person name="Chang Y.J."/>
            <person name="Jeffries C.D."/>
            <person name="Brambilla E."/>
            <person name="Rohde M."/>
            <person name="Goker M."/>
            <person name="Tindall B.J."/>
            <person name="Woyke T."/>
            <person name="Bristow J."/>
            <person name="Eisen J.A."/>
            <person name="Markowitz V."/>
            <person name="Hugenholtz P."/>
            <person name="Kyrpides N.C."/>
            <person name="Klenk H.P."/>
            <person name="Lapidus A."/>
        </authorList>
    </citation>
    <scope>NUCLEOTIDE SEQUENCE [LARGE SCALE GENOMIC DNA]</scope>
    <source>
        <strain evidence="5">DSM 17093 / CIP 108686 / LMG 22925 / RQ-24</strain>
    </source>
</reference>
<evidence type="ECO:0000256" key="1">
    <source>
        <dbReference type="ARBA" id="ARBA00023002"/>
    </source>
</evidence>
<keyword evidence="1" id="KW-0560">Oxidoreductase</keyword>
<dbReference type="CDD" id="cd19087">
    <property type="entry name" value="AKR_AKR12A1_B1_C1"/>
    <property type="match status" value="1"/>
</dbReference>
<dbReference type="RefSeq" id="WP_013178884.1">
    <property type="nucleotide sequence ID" value="NC_014221.1"/>
</dbReference>
<dbReference type="HOGENOM" id="CLU_023205_2_0_0"/>
<dbReference type="Pfam" id="PF00248">
    <property type="entry name" value="Aldo_ket_red"/>
    <property type="match status" value="1"/>
</dbReference>
<name>D7CT59_TRURR</name>
<accession>D7CT59</accession>
<dbReference type="KEGG" id="tra:Trad_2413"/>
<dbReference type="InterPro" id="IPR036812">
    <property type="entry name" value="NAD(P)_OxRdtase_dom_sf"/>
</dbReference>
<evidence type="ECO:0000313" key="5">
    <source>
        <dbReference type="Proteomes" id="UP000000379"/>
    </source>
</evidence>
<dbReference type="OrthoDB" id="9773828at2"/>
<dbReference type="EMBL" id="CP002049">
    <property type="protein sequence ID" value="ADI15522.1"/>
    <property type="molecule type" value="Genomic_DNA"/>
</dbReference>
<evidence type="ECO:0000256" key="2">
    <source>
        <dbReference type="SAM" id="MobiDB-lite"/>
    </source>
</evidence>
<gene>
    <name evidence="4" type="ordered locus">Trad_2413</name>
</gene>
<sequence>MHYRTVGRTGVRVSSLCLGTMSFGDTADEGEAKRMFGRALAAGINFFDCADVYAAGRAEEILGRLIAGMRDELVITSKVFGRTGEDPNARGLSRRHMTRAVEASLKRLGTDRLDFYFVHQFDPDTPIEETLRGLHDLVRRGLILYPAVSNWAAWQIMKAQGVAAREHLTRFELMQPMYNLVKRQAEVELLPMARSEQLGVIPYSPLGGGLLSGKYGVRRRPEGGRLVDNRMYAERYALPSYFETAERFTAYAEEHGVHPATLAVAWVASHPAVTAPIVGARSAEQLEPSLAAANFTMTPAMREEIAALTPEVPPFHDRREERSASALGER</sequence>
<feature type="compositionally biased region" description="Basic and acidic residues" evidence="2">
    <location>
        <begin position="314"/>
        <end position="330"/>
    </location>
</feature>
<dbReference type="FunFam" id="3.20.20.100:FF:000004">
    <property type="entry name" value="Oxidoreductase, aldo/keto reductase"/>
    <property type="match status" value="1"/>
</dbReference>
<dbReference type="InterPro" id="IPR050523">
    <property type="entry name" value="AKR_Detox_Biosynth"/>
</dbReference>
<organism evidence="4 5">
    <name type="scientific">Truepera radiovictrix (strain DSM 17093 / CIP 108686 / LMG 22925 / RQ-24)</name>
    <dbReference type="NCBI Taxonomy" id="649638"/>
    <lineage>
        <taxon>Bacteria</taxon>
        <taxon>Thermotogati</taxon>
        <taxon>Deinococcota</taxon>
        <taxon>Deinococci</taxon>
        <taxon>Trueperales</taxon>
        <taxon>Trueperaceae</taxon>
        <taxon>Truepera</taxon>
    </lineage>
</organism>
<dbReference type="GO" id="GO:0016491">
    <property type="term" value="F:oxidoreductase activity"/>
    <property type="evidence" value="ECO:0007669"/>
    <property type="project" value="UniProtKB-KW"/>
</dbReference>
<reference evidence="5" key="1">
    <citation type="submission" date="2010-05" db="EMBL/GenBank/DDBJ databases">
        <title>The complete genome of Truepera radiovictris DSM 17093.</title>
        <authorList>
            <consortium name="US DOE Joint Genome Institute (JGI-PGF)"/>
            <person name="Lucas S."/>
            <person name="Copeland A."/>
            <person name="Lapidus A."/>
            <person name="Glavina del Rio T."/>
            <person name="Dalin E."/>
            <person name="Tice H."/>
            <person name="Bruce D."/>
            <person name="Goodwin L."/>
            <person name="Pitluck S."/>
            <person name="Kyrpides N."/>
            <person name="Mavromatis K."/>
            <person name="Ovchinnikova G."/>
            <person name="Munk A.C."/>
            <person name="Detter J.C."/>
            <person name="Han C."/>
            <person name="Tapia R."/>
            <person name="Land M."/>
            <person name="Hauser L."/>
            <person name="Markowitz V."/>
            <person name="Cheng J.-F."/>
            <person name="Hugenholtz P."/>
            <person name="Woyke T."/>
            <person name="Wu D."/>
            <person name="Tindall B."/>
            <person name="Pomrenke H.G."/>
            <person name="Brambilla E."/>
            <person name="Klenk H.-P."/>
            <person name="Eisen J.A."/>
        </authorList>
    </citation>
    <scope>NUCLEOTIDE SEQUENCE [LARGE SCALE GENOMIC DNA]</scope>
    <source>
        <strain evidence="5">DSM 17093 / CIP 108686 / LMG 22925 / RQ-24</strain>
    </source>
</reference>
<dbReference type="GO" id="GO:0005829">
    <property type="term" value="C:cytosol"/>
    <property type="evidence" value="ECO:0007669"/>
    <property type="project" value="UniProtKB-ARBA"/>
</dbReference>
<protein>
    <submittedName>
        <fullName evidence="4">Aldo/keto reductase</fullName>
    </submittedName>
</protein>
<dbReference type="AlphaFoldDB" id="D7CT59"/>
<proteinExistence type="predicted"/>
<feature type="domain" description="NADP-dependent oxidoreductase" evidence="3">
    <location>
        <begin position="16"/>
        <end position="308"/>
    </location>
</feature>
<dbReference type="PANTHER" id="PTHR43364:SF4">
    <property type="entry name" value="NAD(P)-LINKED OXIDOREDUCTASE SUPERFAMILY PROTEIN"/>
    <property type="match status" value="1"/>
</dbReference>
<evidence type="ECO:0000259" key="3">
    <source>
        <dbReference type="Pfam" id="PF00248"/>
    </source>
</evidence>
<dbReference type="eggNOG" id="COG0667">
    <property type="taxonomic scope" value="Bacteria"/>
</dbReference>
<dbReference type="Gene3D" id="3.20.20.100">
    <property type="entry name" value="NADP-dependent oxidoreductase domain"/>
    <property type="match status" value="1"/>
</dbReference>
<keyword evidence="5" id="KW-1185">Reference proteome</keyword>
<dbReference type="SUPFAM" id="SSF51430">
    <property type="entry name" value="NAD(P)-linked oxidoreductase"/>
    <property type="match status" value="1"/>
</dbReference>
<evidence type="ECO:0000313" key="4">
    <source>
        <dbReference type="EMBL" id="ADI15522.1"/>
    </source>
</evidence>
<dbReference type="Proteomes" id="UP000000379">
    <property type="component" value="Chromosome"/>
</dbReference>